<dbReference type="InterPro" id="IPR003593">
    <property type="entry name" value="AAA+_ATPase"/>
</dbReference>
<dbReference type="SMART" id="SM00382">
    <property type="entry name" value="AAA"/>
    <property type="match status" value="1"/>
</dbReference>
<evidence type="ECO:0000256" key="3">
    <source>
        <dbReference type="ARBA" id="ARBA00022741"/>
    </source>
</evidence>
<dbReference type="GO" id="GO:0016887">
    <property type="term" value="F:ATP hydrolysis activity"/>
    <property type="evidence" value="ECO:0007669"/>
    <property type="project" value="InterPro"/>
</dbReference>
<feature type="domain" description="ABC transporter" evidence="6">
    <location>
        <begin position="29"/>
        <end position="263"/>
    </location>
</feature>
<comment type="subcellular location">
    <subcellularLocation>
        <location evidence="1">Cell membrane</location>
        <topology evidence="1">Peripheral membrane protein</topology>
    </subcellularLocation>
</comment>
<name>A0A7Y9IAD4_9ACTN</name>
<dbReference type="RefSeq" id="WP_179754472.1">
    <property type="nucleotide sequence ID" value="NZ_JACCBU010000001.1"/>
</dbReference>
<keyword evidence="3" id="KW-0547">Nucleotide-binding</keyword>
<dbReference type="PROSITE" id="PS50893">
    <property type="entry name" value="ABC_TRANSPORTER_2"/>
    <property type="match status" value="1"/>
</dbReference>
<gene>
    <name evidence="7" type="ORF">BKA15_004504</name>
</gene>
<organism evidence="7 8">
    <name type="scientific">Microlunatus parietis</name>
    <dbReference type="NCBI Taxonomy" id="682979"/>
    <lineage>
        <taxon>Bacteria</taxon>
        <taxon>Bacillati</taxon>
        <taxon>Actinomycetota</taxon>
        <taxon>Actinomycetes</taxon>
        <taxon>Propionibacteriales</taxon>
        <taxon>Propionibacteriaceae</taxon>
        <taxon>Microlunatus</taxon>
    </lineage>
</organism>
<reference evidence="7 8" key="1">
    <citation type="submission" date="2020-07" db="EMBL/GenBank/DDBJ databases">
        <title>Sequencing the genomes of 1000 actinobacteria strains.</title>
        <authorList>
            <person name="Klenk H.-P."/>
        </authorList>
    </citation>
    <scope>NUCLEOTIDE SEQUENCE [LARGE SCALE GENOMIC DNA]</scope>
    <source>
        <strain evidence="7 8">DSM 22083</strain>
    </source>
</reference>
<dbReference type="PANTHER" id="PTHR42711:SF4">
    <property type="entry name" value="ABC TRANSPORTER RELATED"/>
    <property type="match status" value="1"/>
</dbReference>
<protein>
    <submittedName>
        <fullName evidence="7">ABC-2 type transport system ATP-binding protein</fullName>
    </submittedName>
</protein>
<evidence type="ECO:0000256" key="4">
    <source>
        <dbReference type="ARBA" id="ARBA00022840"/>
    </source>
</evidence>
<dbReference type="GO" id="GO:0046677">
    <property type="term" value="P:response to antibiotic"/>
    <property type="evidence" value="ECO:0007669"/>
    <property type="project" value="UniProtKB-KW"/>
</dbReference>
<evidence type="ECO:0000256" key="1">
    <source>
        <dbReference type="ARBA" id="ARBA00004202"/>
    </source>
</evidence>
<dbReference type="InterPro" id="IPR003439">
    <property type="entry name" value="ABC_transporter-like_ATP-bd"/>
</dbReference>
<comment type="caution">
    <text evidence="7">The sequence shown here is derived from an EMBL/GenBank/DDBJ whole genome shotgun (WGS) entry which is preliminary data.</text>
</comment>
<dbReference type="Proteomes" id="UP000569914">
    <property type="component" value="Unassembled WGS sequence"/>
</dbReference>
<dbReference type="InterPro" id="IPR050763">
    <property type="entry name" value="ABC_transporter_ATP-binding"/>
</dbReference>
<accession>A0A7Y9IAD4</accession>
<dbReference type="Gene3D" id="3.40.50.300">
    <property type="entry name" value="P-loop containing nucleotide triphosphate hydrolases"/>
    <property type="match status" value="1"/>
</dbReference>
<keyword evidence="5" id="KW-0046">Antibiotic resistance</keyword>
<dbReference type="InterPro" id="IPR027417">
    <property type="entry name" value="P-loop_NTPase"/>
</dbReference>
<dbReference type="SUPFAM" id="SSF52540">
    <property type="entry name" value="P-loop containing nucleoside triphosphate hydrolases"/>
    <property type="match status" value="1"/>
</dbReference>
<evidence type="ECO:0000313" key="8">
    <source>
        <dbReference type="Proteomes" id="UP000569914"/>
    </source>
</evidence>
<dbReference type="AlphaFoldDB" id="A0A7Y9IAD4"/>
<proteinExistence type="predicted"/>
<dbReference type="PANTHER" id="PTHR42711">
    <property type="entry name" value="ABC TRANSPORTER ATP-BINDING PROTEIN"/>
    <property type="match status" value="1"/>
</dbReference>
<dbReference type="Pfam" id="PF00005">
    <property type="entry name" value="ABC_tran"/>
    <property type="match status" value="1"/>
</dbReference>
<sequence>MTPHSDDAVIVEELTRTYRVPIRAGGLRAALASVVRREFRTVEAVTRLSFRIPAGQVVGLIGPNGAGKTTTMKLLAGVLQPTAGSATVLGYRPGRRERSFLASIALLRGSQPIGGATELTVQDQFQFRRLLYEIPRADCAAHLAELEELLGLGDLLHRQVRALSLGQRMRAGLALALLHRPRVLFLDEPTIGLDASAALAFRDFVARYAATTGAAVILTSHYLAEVEALCSRIILIDKGRPRFDGALATLARELSSWKEIRLTYDLDRPVSWQQYGDVISDQDRTVSLRVDRDRAPEVAARLLAEIRPTDVSVVDPPLEVVLDRFYRDEVSGG</sequence>
<dbReference type="GO" id="GO:0005524">
    <property type="term" value="F:ATP binding"/>
    <property type="evidence" value="ECO:0007669"/>
    <property type="project" value="UniProtKB-KW"/>
</dbReference>
<keyword evidence="4 7" id="KW-0067">ATP-binding</keyword>
<evidence type="ECO:0000256" key="2">
    <source>
        <dbReference type="ARBA" id="ARBA00022448"/>
    </source>
</evidence>
<dbReference type="InterPro" id="IPR017871">
    <property type="entry name" value="ABC_transporter-like_CS"/>
</dbReference>
<dbReference type="EMBL" id="JACCBU010000001">
    <property type="protein sequence ID" value="NYE73175.1"/>
    <property type="molecule type" value="Genomic_DNA"/>
</dbReference>
<keyword evidence="2" id="KW-0813">Transport</keyword>
<evidence type="ECO:0000259" key="6">
    <source>
        <dbReference type="PROSITE" id="PS50893"/>
    </source>
</evidence>
<keyword evidence="8" id="KW-1185">Reference proteome</keyword>
<evidence type="ECO:0000256" key="5">
    <source>
        <dbReference type="ARBA" id="ARBA00023251"/>
    </source>
</evidence>
<evidence type="ECO:0000313" key="7">
    <source>
        <dbReference type="EMBL" id="NYE73175.1"/>
    </source>
</evidence>
<dbReference type="PROSITE" id="PS00211">
    <property type="entry name" value="ABC_TRANSPORTER_1"/>
    <property type="match status" value="1"/>
</dbReference>
<dbReference type="GO" id="GO:0005886">
    <property type="term" value="C:plasma membrane"/>
    <property type="evidence" value="ECO:0007669"/>
    <property type="project" value="UniProtKB-SubCell"/>
</dbReference>